<dbReference type="Proteomes" id="UP001176941">
    <property type="component" value="Chromosome 1"/>
</dbReference>
<evidence type="ECO:0000313" key="3">
    <source>
        <dbReference type="Proteomes" id="UP001176941"/>
    </source>
</evidence>
<proteinExistence type="predicted"/>
<dbReference type="EMBL" id="OX459937">
    <property type="protein sequence ID" value="CAI9152386.1"/>
    <property type="molecule type" value="Genomic_DNA"/>
</dbReference>
<evidence type="ECO:0000256" key="1">
    <source>
        <dbReference type="SAM" id="MobiDB-lite"/>
    </source>
</evidence>
<feature type="region of interest" description="Disordered" evidence="1">
    <location>
        <begin position="54"/>
        <end position="97"/>
    </location>
</feature>
<protein>
    <submittedName>
        <fullName evidence="2">Uncharacterized protein</fullName>
    </submittedName>
</protein>
<feature type="region of interest" description="Disordered" evidence="1">
    <location>
        <begin position="1"/>
        <end position="27"/>
    </location>
</feature>
<reference evidence="2" key="1">
    <citation type="submission" date="2023-04" db="EMBL/GenBank/DDBJ databases">
        <authorList>
            <consortium name="ELIXIR-Norway"/>
        </authorList>
    </citation>
    <scope>NUCLEOTIDE SEQUENCE [LARGE SCALE GENOMIC DNA]</scope>
</reference>
<evidence type="ECO:0000313" key="2">
    <source>
        <dbReference type="EMBL" id="CAI9152386.1"/>
    </source>
</evidence>
<gene>
    <name evidence="2" type="ORF">MRATA1EN1_LOCUS1348</name>
</gene>
<organism evidence="2 3">
    <name type="scientific">Rangifer tarandus platyrhynchus</name>
    <name type="common">Svalbard reindeer</name>
    <dbReference type="NCBI Taxonomy" id="3082113"/>
    <lineage>
        <taxon>Eukaryota</taxon>
        <taxon>Metazoa</taxon>
        <taxon>Chordata</taxon>
        <taxon>Craniata</taxon>
        <taxon>Vertebrata</taxon>
        <taxon>Euteleostomi</taxon>
        <taxon>Mammalia</taxon>
        <taxon>Eutheria</taxon>
        <taxon>Laurasiatheria</taxon>
        <taxon>Artiodactyla</taxon>
        <taxon>Ruminantia</taxon>
        <taxon>Pecora</taxon>
        <taxon>Cervidae</taxon>
        <taxon>Odocoileinae</taxon>
        <taxon>Rangifer</taxon>
    </lineage>
</organism>
<name>A0ABN8XXQ5_RANTA</name>
<accession>A0ABN8XXQ5</accession>
<feature type="compositionally biased region" description="Gly residues" evidence="1">
    <location>
        <begin position="1"/>
        <end position="12"/>
    </location>
</feature>
<keyword evidence="3" id="KW-1185">Reference proteome</keyword>
<sequence length="143" mass="14827">MPGRTEGSGGGCPAASGPPSALPIPSRPDRACLAEALPLEWEQGAGALTQLPAMQGEAFGPPSGQSREAFPPRPRSTWGWAHGAHTGTHKHRSLPPGRWAPYMQTTLNMQLWGPPWGPSAPPALGDGPPAVAGLRLLGCDPHP</sequence>